<proteinExistence type="predicted"/>
<evidence type="ECO:0000313" key="4">
    <source>
        <dbReference type="EMBL" id="CAD8131057.1"/>
    </source>
</evidence>
<keyword evidence="2" id="KW-0677">Repeat</keyword>
<evidence type="ECO:0000256" key="3">
    <source>
        <dbReference type="ARBA" id="ARBA00023157"/>
    </source>
</evidence>
<keyword evidence="3" id="KW-1015">Disulfide bond</keyword>
<evidence type="ECO:0000256" key="2">
    <source>
        <dbReference type="ARBA" id="ARBA00022737"/>
    </source>
</evidence>
<keyword evidence="5" id="KW-1185">Reference proteome</keyword>
<dbReference type="EMBL" id="CAJJDN010000365">
    <property type="protein sequence ID" value="CAD8131057.1"/>
    <property type="molecule type" value="Genomic_DNA"/>
</dbReference>
<name>A0A8S1RUP0_9CILI</name>
<dbReference type="Pfam" id="PF13948">
    <property type="entry name" value="DUF4215"/>
    <property type="match status" value="2"/>
</dbReference>
<reference evidence="4" key="1">
    <citation type="submission" date="2021-01" db="EMBL/GenBank/DDBJ databases">
        <authorList>
            <consortium name="Genoscope - CEA"/>
            <person name="William W."/>
        </authorList>
    </citation>
    <scope>NUCLEOTIDE SEQUENCE</scope>
</reference>
<gene>
    <name evidence="4" type="ORF">PSON_ATCC_30995.1.T3650008</name>
</gene>
<dbReference type="Proteomes" id="UP000692954">
    <property type="component" value="Unassembled WGS sequence"/>
</dbReference>
<organism evidence="4 5">
    <name type="scientific">Paramecium sonneborni</name>
    <dbReference type="NCBI Taxonomy" id="65129"/>
    <lineage>
        <taxon>Eukaryota</taxon>
        <taxon>Sar</taxon>
        <taxon>Alveolata</taxon>
        <taxon>Ciliophora</taxon>
        <taxon>Intramacronucleata</taxon>
        <taxon>Oligohymenophorea</taxon>
        <taxon>Peniculida</taxon>
        <taxon>Parameciidae</taxon>
        <taxon>Paramecium</taxon>
    </lineage>
</organism>
<comment type="caution">
    <text evidence="4">The sequence shown here is derived from an EMBL/GenBank/DDBJ whole genome shotgun (WGS) entry which is preliminary data.</text>
</comment>
<dbReference type="InterPro" id="IPR011936">
    <property type="entry name" value="Myxo_disulph_rpt"/>
</dbReference>
<dbReference type="AlphaFoldDB" id="A0A8S1RUP0"/>
<evidence type="ECO:0000256" key="1">
    <source>
        <dbReference type="ARBA" id="ARBA00022729"/>
    </source>
</evidence>
<evidence type="ECO:0000313" key="5">
    <source>
        <dbReference type="Proteomes" id="UP000692954"/>
    </source>
</evidence>
<dbReference type="NCBIfam" id="TIGR02232">
    <property type="entry name" value="myxo_disulf_rpt"/>
    <property type="match status" value="1"/>
</dbReference>
<dbReference type="PANTHER" id="PTHR39767:SF2">
    <property type="entry name" value="CHROMOSOME UNDETERMINED SCAFFOLD_1, WHOLE GENOME SHOTGUN SEQUENCE"/>
    <property type="match status" value="1"/>
</dbReference>
<dbReference type="PANTHER" id="PTHR39767">
    <property type="entry name" value="CALCIUM/CALMODULIN-BINDING MEMBRANE PROTEIN PCM4-RELATED"/>
    <property type="match status" value="1"/>
</dbReference>
<dbReference type="OrthoDB" id="409374at2759"/>
<keyword evidence="1" id="KW-0732">Signal</keyword>
<protein>
    <submittedName>
        <fullName evidence="4">Uncharacterized protein</fullName>
    </submittedName>
</protein>
<sequence>MCKCFECATYVHTCKKQCYCGINIRKEECDDEFQRIIIQLYGNCKNCKIFCRPDCQQCDYTKGICLYCREVLMLNQNYYINICGDGILVNVPGLPFNDGNAIEFDGFSHKCQFQCQNSKICEFYHEYKCKLCQYGYHLNMMMNQGQCDSSYLDCDLSEEKGCIKCKIGYELRNKICYPICGDSIISYHEQCDDGNMNIEDGCHQCQYTCEFTCKQCLLEYCMICDDGYEMQFGRCQIHYIYQKLDKQRISIHKFNHFNIFYKIFINSVSKDQNVQNKKDIIMVINLINVILNVEIILTQEKNYVTMEMRYFKMDFINANFHLNNYITHVFKELNLSKLLTWIQITKFNLCQCLWRWINVPFQIV</sequence>
<accession>A0A8S1RUP0</accession>